<organism evidence="3 4">
    <name type="scientific">Araneus ventricosus</name>
    <name type="common">Orbweaver spider</name>
    <name type="synonym">Epeira ventricosa</name>
    <dbReference type="NCBI Taxonomy" id="182803"/>
    <lineage>
        <taxon>Eukaryota</taxon>
        <taxon>Metazoa</taxon>
        <taxon>Ecdysozoa</taxon>
        <taxon>Arthropoda</taxon>
        <taxon>Chelicerata</taxon>
        <taxon>Arachnida</taxon>
        <taxon>Araneae</taxon>
        <taxon>Araneomorphae</taxon>
        <taxon>Entelegynae</taxon>
        <taxon>Araneoidea</taxon>
        <taxon>Araneidae</taxon>
        <taxon>Araneus</taxon>
    </lineage>
</organism>
<dbReference type="Gene3D" id="3.30.70.380">
    <property type="entry name" value="Ferrodoxin-fold anticodon-binding domain"/>
    <property type="match status" value="1"/>
</dbReference>
<dbReference type="OrthoDB" id="347018at2759"/>
<dbReference type="SMART" id="SM00896">
    <property type="entry name" value="FDX-ACB"/>
    <property type="match status" value="1"/>
</dbReference>
<dbReference type="Pfam" id="PF10354">
    <property type="entry name" value="BMT5-like"/>
    <property type="match status" value="1"/>
</dbReference>
<reference evidence="3 4" key="1">
    <citation type="journal article" date="2019" name="Sci. Rep.">
        <title>Orb-weaving spider Araneus ventricosus genome elucidates the spidroin gene catalogue.</title>
        <authorList>
            <person name="Kono N."/>
            <person name="Nakamura H."/>
            <person name="Ohtoshi R."/>
            <person name="Moran D.A.P."/>
            <person name="Shinohara A."/>
            <person name="Yoshida Y."/>
            <person name="Fujiwara M."/>
            <person name="Mori M."/>
            <person name="Tomita M."/>
            <person name="Arakawa K."/>
        </authorList>
    </citation>
    <scope>NUCLEOTIDE SEQUENCE [LARGE SCALE GENOMIC DNA]</scope>
</reference>
<dbReference type="Proteomes" id="UP000499080">
    <property type="component" value="Unassembled WGS sequence"/>
</dbReference>
<dbReference type="InterPro" id="IPR019446">
    <property type="entry name" value="BMT5-like"/>
</dbReference>
<feature type="domain" description="FDX-ACB" evidence="2">
    <location>
        <begin position="680"/>
        <end position="772"/>
    </location>
</feature>
<protein>
    <recommendedName>
        <fullName evidence="2">FDX-ACB domain-containing protein</fullName>
    </recommendedName>
</protein>
<dbReference type="SUPFAM" id="SSF54991">
    <property type="entry name" value="Anticodon-binding domain of PheRS"/>
    <property type="match status" value="1"/>
</dbReference>
<dbReference type="InterPro" id="IPR036690">
    <property type="entry name" value="Fdx_antiC-bd_sf"/>
</dbReference>
<accession>A0A4Y2DJU0</accession>
<evidence type="ECO:0000256" key="1">
    <source>
        <dbReference type="SAM" id="MobiDB-lite"/>
    </source>
</evidence>
<evidence type="ECO:0000313" key="3">
    <source>
        <dbReference type="EMBL" id="GBM16469.1"/>
    </source>
</evidence>
<proteinExistence type="predicted"/>
<comment type="caution">
    <text evidence="3">The sequence shown here is derived from an EMBL/GenBank/DDBJ whole genome shotgun (WGS) entry which is preliminary data.</text>
</comment>
<sequence length="772" mass="89982">MLKKLLSVKLSSKIIRYIYNNILKGPRWPSGKVSALEPEGSRPDSTEDPPCMGPIARQIIRSGQTPSRWCGVEAWRGGRQPRCRPRHLTEVQNYEVQNHSDDKNKFLLRKNLTRGLWIKEGEIGRLEKLESSTMEFALSSQKTIRKVRYYEEKGPGGRHPRRKRKVWEEMENYLPRRPRDPSAMYTLFAGDKGSGPTLSFVFVYRQHVMHKAAYEFITVILPEGDRLKILHSRQVHILRSLEVTISTTVKLPQFEKHRVVRGQKFGKIFFYFPTKSLQCNRIRKFFLSSKKVSTEGAKIFITLSRKKRNAHVHLLPRRMKKGWSLVRVAANAGLRLCEAMPFTHHISEEYEFRENKDIIRAVNTAGAVSYTFERAQVISPREITRRIPIIWNADRFYESIKECFKSLSKKHQTTYARLVLALNSVSKRSFTSMDTILVNDLLNCENSASVCDCNPQREEDPDYHITELCDKNLSTMISKFLQAKTTDDDAVTSMIFSVHCPHFFKAHFHPFVHILSYFSFSWDTINKGLAIIVKQLKREFPVNVPDFCWDDIPERIKTSTLNTCALASTDYKRKHIQTIYAVCTFEEDDGWIFYAILDIAVRKGNVPPPPSSPTVQVFEIGRLMRFTVFNKDCYVTLWNLEMLSCIQFHVMDYGRLLLDSAYFCRKSTRSTRILVYRPVSLYPPVYNRYVTFWVDETFLDMALFMLVWNVAADIIKSVKLIKACKDEFTQREMRIYRFSYRSDEKILSCINATKIHKILVKAIESHLQVRLK</sequence>
<dbReference type="EMBL" id="BGPR01000374">
    <property type="protein sequence ID" value="GBM16469.1"/>
    <property type="molecule type" value="Genomic_DNA"/>
</dbReference>
<name>A0A4Y2DJU0_ARAVE</name>
<dbReference type="AlphaFoldDB" id="A0A4Y2DJU0"/>
<dbReference type="InterPro" id="IPR005121">
    <property type="entry name" value="Fdx_antiC-bd"/>
</dbReference>
<gene>
    <name evidence="3" type="ORF">AVEN_94954_1</name>
</gene>
<evidence type="ECO:0000313" key="4">
    <source>
        <dbReference type="Proteomes" id="UP000499080"/>
    </source>
</evidence>
<dbReference type="GO" id="GO:0070475">
    <property type="term" value="P:rRNA base methylation"/>
    <property type="evidence" value="ECO:0007669"/>
    <property type="project" value="InterPro"/>
</dbReference>
<evidence type="ECO:0000259" key="2">
    <source>
        <dbReference type="SMART" id="SM00896"/>
    </source>
</evidence>
<keyword evidence="4" id="KW-1185">Reference proteome</keyword>
<feature type="region of interest" description="Disordered" evidence="1">
    <location>
        <begin position="30"/>
        <end position="50"/>
    </location>
</feature>
<dbReference type="GO" id="GO:0070042">
    <property type="term" value="F:rRNA (uridine-N3-)-methyltransferase activity"/>
    <property type="evidence" value="ECO:0007669"/>
    <property type="project" value="InterPro"/>
</dbReference>